<reference evidence="2 3" key="1">
    <citation type="journal article" date="2019" name="Int. J. Syst. Evol. Microbiol.">
        <title>The Global Catalogue of Microorganisms (GCM) 10K type strain sequencing project: providing services to taxonomists for standard genome sequencing and annotation.</title>
        <authorList>
            <consortium name="The Broad Institute Genomics Platform"/>
            <consortium name="The Broad Institute Genome Sequencing Center for Infectious Disease"/>
            <person name="Wu L."/>
            <person name="Ma J."/>
        </authorList>
    </citation>
    <scope>NUCLEOTIDE SEQUENCE [LARGE SCALE GENOMIC DNA]</scope>
    <source>
        <strain evidence="2 3">XZYJT29</strain>
    </source>
</reference>
<evidence type="ECO:0000259" key="1">
    <source>
        <dbReference type="Pfam" id="PF00582"/>
    </source>
</evidence>
<dbReference type="Proteomes" id="UP001596432">
    <property type="component" value="Unassembled WGS sequence"/>
</dbReference>
<dbReference type="InterPro" id="IPR014729">
    <property type="entry name" value="Rossmann-like_a/b/a_fold"/>
</dbReference>
<dbReference type="InterPro" id="IPR006016">
    <property type="entry name" value="UspA"/>
</dbReference>
<organism evidence="2 3">
    <name type="scientific">Halosimplex aquaticum</name>
    <dbReference type="NCBI Taxonomy" id="3026162"/>
    <lineage>
        <taxon>Archaea</taxon>
        <taxon>Methanobacteriati</taxon>
        <taxon>Methanobacteriota</taxon>
        <taxon>Stenosarchaea group</taxon>
        <taxon>Halobacteria</taxon>
        <taxon>Halobacteriales</taxon>
        <taxon>Haloarculaceae</taxon>
        <taxon>Halosimplex</taxon>
    </lineage>
</organism>
<accession>A0ABD5Y312</accession>
<dbReference type="RefSeq" id="WP_274325702.1">
    <property type="nucleotide sequence ID" value="NZ_CP118158.1"/>
</dbReference>
<dbReference type="EMBL" id="JBHTAS010000001">
    <property type="protein sequence ID" value="MFC7140135.1"/>
    <property type="molecule type" value="Genomic_DNA"/>
</dbReference>
<sequence length="151" mass="16399">MDQPLVVYDDENTELLKEAGELAAGVDATLTIVSLMTADEFRDAREALDIVAQEEHTSYDDSVVIDAAKRQASETAEEVFDDGDVDWRVVGARIGDNESEADRILEVADDNDVDHVFITGKKRSPTGKAVFGDRAQAIILNFDGPVTSLLG</sequence>
<proteinExistence type="predicted"/>
<name>A0ABD5Y312_9EURY</name>
<keyword evidence="3" id="KW-1185">Reference proteome</keyword>
<gene>
    <name evidence="2" type="ORF">ACFQMA_09860</name>
</gene>
<dbReference type="Pfam" id="PF00582">
    <property type="entry name" value="Usp"/>
    <property type="match status" value="1"/>
</dbReference>
<comment type="caution">
    <text evidence="2">The sequence shown here is derived from an EMBL/GenBank/DDBJ whole genome shotgun (WGS) entry which is preliminary data.</text>
</comment>
<evidence type="ECO:0000313" key="3">
    <source>
        <dbReference type="Proteomes" id="UP001596432"/>
    </source>
</evidence>
<evidence type="ECO:0000313" key="2">
    <source>
        <dbReference type="EMBL" id="MFC7140135.1"/>
    </source>
</evidence>
<dbReference type="AlphaFoldDB" id="A0ABD5Y312"/>
<dbReference type="SUPFAM" id="SSF52402">
    <property type="entry name" value="Adenine nucleotide alpha hydrolases-like"/>
    <property type="match status" value="1"/>
</dbReference>
<feature type="domain" description="UspA" evidence="1">
    <location>
        <begin position="9"/>
        <end position="147"/>
    </location>
</feature>
<dbReference type="GeneID" id="78820413"/>
<protein>
    <submittedName>
        <fullName evidence="2">Universal stress protein</fullName>
    </submittedName>
</protein>
<dbReference type="Gene3D" id="3.40.50.620">
    <property type="entry name" value="HUPs"/>
    <property type="match status" value="1"/>
</dbReference>